<reference evidence="1 2" key="1">
    <citation type="submission" date="2023-01" db="EMBL/GenBank/DDBJ databases">
        <authorList>
            <person name="Edelman T.J."/>
            <person name="Baldwin A.R."/>
            <person name="Chauncey H.A."/>
            <person name="Connelly K.A."/>
            <person name="Daniel I."/>
            <person name="Fitzgerald E.B."/>
            <person name="McKinney B.E."/>
            <person name="Murray D.M."/>
            <person name="Parshall S."/>
            <person name="Stokes L.T."/>
            <person name="Tanaka K.N."/>
            <person name="Vinson E.C."/>
            <person name="Klevikis C."/>
            <person name="Temple L."/>
            <person name="Rinehart C.A."/>
            <person name="Garlena R.A."/>
            <person name="Russell D.A."/>
            <person name="Jacobs-Sera D."/>
            <person name="Hatfull G.F."/>
        </authorList>
    </citation>
    <scope>NUCLEOTIDE SEQUENCE [LARGE SCALE GENOMIC DNA]</scope>
</reference>
<dbReference type="Pfam" id="PF16945">
    <property type="entry name" value="Phage_r1t_holin"/>
    <property type="match status" value="1"/>
</dbReference>
<dbReference type="InterPro" id="IPR020109">
    <property type="entry name" value="Holin_r1t"/>
</dbReference>
<dbReference type="EMBL" id="OQ190478">
    <property type="protein sequence ID" value="WDS51659.1"/>
    <property type="molecule type" value="Genomic_DNA"/>
</dbReference>
<proteinExistence type="predicted"/>
<keyword evidence="2" id="KW-1185">Reference proteome</keyword>
<dbReference type="Proteomes" id="UP001215092">
    <property type="component" value="Segment"/>
</dbReference>
<evidence type="ECO:0000313" key="2">
    <source>
        <dbReference type="Proteomes" id="UP001215092"/>
    </source>
</evidence>
<evidence type="ECO:0000313" key="1">
    <source>
        <dbReference type="EMBL" id="WDS51659.1"/>
    </source>
</evidence>
<name>A0AAE9ZM30_9CAUD</name>
<organism evidence="1 2">
    <name type="scientific">Microbacterium phage Barnstormer</name>
    <dbReference type="NCBI Taxonomy" id="3028491"/>
    <lineage>
        <taxon>Viruses</taxon>
        <taxon>Duplodnaviria</taxon>
        <taxon>Heunggongvirae</taxon>
        <taxon>Uroviricota</taxon>
        <taxon>Caudoviricetes</taxon>
        <taxon>Casidaviridae</taxon>
        <taxon>Barnstormervirus</taxon>
        <taxon>Barnstormervirus barnstormer</taxon>
    </lineage>
</organism>
<protein>
    <submittedName>
        <fullName evidence="1">Holin</fullName>
    </submittedName>
</protein>
<gene>
    <name evidence="1" type="primary">22</name>
    <name evidence="1" type="ORF">SEA_BARNSTORMER_22</name>
</gene>
<sequence length="95" mass="9349">MTTPLTRAELRAMREASAPSRSALFSGLFWADLAERVVSSAAGGALAVITASSFALGSVESWGAVGVGAGTAALVSLLKGIVAARSGSASLVPSV</sequence>
<accession>A0AAE9ZM30</accession>